<dbReference type="Proteomes" id="UP000095751">
    <property type="component" value="Unassembled WGS sequence"/>
</dbReference>
<accession>A0A1E7FRJ3</accession>
<dbReference type="EMBL" id="KV784354">
    <property type="protein sequence ID" value="OEU20766.1"/>
    <property type="molecule type" value="Genomic_DNA"/>
</dbReference>
<dbReference type="KEGG" id="fcy:FRACYDRAFT_234398"/>
<evidence type="ECO:0000313" key="2">
    <source>
        <dbReference type="Proteomes" id="UP000095751"/>
    </source>
</evidence>
<dbReference type="InParanoid" id="A0A1E7FRJ3"/>
<evidence type="ECO:0000313" key="1">
    <source>
        <dbReference type="EMBL" id="OEU20766.1"/>
    </source>
</evidence>
<dbReference type="AlphaFoldDB" id="A0A1E7FRJ3"/>
<dbReference type="OrthoDB" id="43978at2759"/>
<keyword evidence="2" id="KW-1185">Reference proteome</keyword>
<sequence length="405" mass="47090">MSTDMNVESMHQKRRREVLTGNPLGIQLSFDGDGWSDLYNQVSNIAANGAPKARHCAISEVHRLDIALQMRGGHKWMYKYSPSHVIFQEMCMILDERAFHCDDKTGKSTPIYLSEYNPRNPEHVIVREIAFGPDQDPSVNFHPVLFFSIPEGEIAECTTHQQKRFRWKRQERKTSYFDFHESFAMIRPNDFDAFDLVTNILLHRLDTVKAGQLPLINDRFAALEKVSENRRLLRERFSSIMKHWLAFAYPANSSHQPINNGTPVPPVDTEYSPVRSKFSNGLKNESEGIWKSFVDTLVSLEDSDCYHHLHYHGAYNHCHRRLSIFEKLSHGKIINEDRSLPHIMHRTDVKKETDEKPKYSLQSESCWKSLLIKSDGPQMDEWAIVMDHFTSNYSRCKKVLNILQQ</sequence>
<gene>
    <name evidence="1" type="ORF">FRACYDRAFT_234398</name>
</gene>
<reference evidence="1 2" key="1">
    <citation type="submission" date="2016-09" db="EMBL/GenBank/DDBJ databases">
        <title>Extensive genetic diversity and differential bi-allelic expression allows diatom success in the polar Southern Ocean.</title>
        <authorList>
            <consortium name="DOE Joint Genome Institute"/>
            <person name="Mock T."/>
            <person name="Otillar R.P."/>
            <person name="Strauss J."/>
            <person name="Dupont C."/>
            <person name="Frickenhaus S."/>
            <person name="Maumus F."/>
            <person name="Mcmullan M."/>
            <person name="Sanges R."/>
            <person name="Schmutz J."/>
            <person name="Toseland A."/>
            <person name="Valas R."/>
            <person name="Veluchamy A."/>
            <person name="Ward B.J."/>
            <person name="Allen A."/>
            <person name="Barry K."/>
            <person name="Falciatore A."/>
            <person name="Ferrante M."/>
            <person name="Fortunato A.E."/>
            <person name="Gloeckner G."/>
            <person name="Gruber A."/>
            <person name="Hipkin R."/>
            <person name="Janech M."/>
            <person name="Kroth P."/>
            <person name="Leese F."/>
            <person name="Lindquist E."/>
            <person name="Lyon B.R."/>
            <person name="Martin J."/>
            <person name="Mayer C."/>
            <person name="Parker M."/>
            <person name="Quesneville H."/>
            <person name="Raymond J."/>
            <person name="Uhlig C."/>
            <person name="Valentin K.U."/>
            <person name="Worden A.Z."/>
            <person name="Armbrust E.V."/>
            <person name="Bowler C."/>
            <person name="Green B."/>
            <person name="Moulton V."/>
            <person name="Van Oosterhout C."/>
            <person name="Grigoriev I."/>
        </authorList>
    </citation>
    <scope>NUCLEOTIDE SEQUENCE [LARGE SCALE GENOMIC DNA]</scope>
    <source>
        <strain evidence="1 2">CCMP1102</strain>
    </source>
</reference>
<organism evidence="1 2">
    <name type="scientific">Fragilariopsis cylindrus CCMP1102</name>
    <dbReference type="NCBI Taxonomy" id="635003"/>
    <lineage>
        <taxon>Eukaryota</taxon>
        <taxon>Sar</taxon>
        <taxon>Stramenopiles</taxon>
        <taxon>Ochrophyta</taxon>
        <taxon>Bacillariophyta</taxon>
        <taxon>Bacillariophyceae</taxon>
        <taxon>Bacillariophycidae</taxon>
        <taxon>Bacillariales</taxon>
        <taxon>Bacillariaceae</taxon>
        <taxon>Fragilariopsis</taxon>
    </lineage>
</organism>
<proteinExistence type="predicted"/>
<name>A0A1E7FRJ3_9STRA</name>
<protein>
    <submittedName>
        <fullName evidence="1">Uncharacterized protein</fullName>
    </submittedName>
</protein>